<dbReference type="Gene3D" id="1.25.40.10">
    <property type="entry name" value="Tetratricopeptide repeat domain"/>
    <property type="match status" value="1"/>
</dbReference>
<feature type="repeat" description="TPR" evidence="1">
    <location>
        <begin position="335"/>
        <end position="368"/>
    </location>
</feature>
<keyword evidence="1" id="KW-0802">TPR repeat</keyword>
<keyword evidence="3" id="KW-1185">Reference proteome</keyword>
<dbReference type="RefSeq" id="WP_380795909.1">
    <property type="nucleotide sequence ID" value="NZ_JBHRVU010000004.1"/>
</dbReference>
<proteinExistence type="predicted"/>
<accession>A0ABV7NHM2</accession>
<evidence type="ECO:0008006" key="4">
    <source>
        <dbReference type="Google" id="ProtNLM"/>
    </source>
</evidence>
<dbReference type="Proteomes" id="UP001595681">
    <property type="component" value="Unassembled WGS sequence"/>
</dbReference>
<name>A0ABV7NHM2_9SPHN</name>
<dbReference type="InterPro" id="IPR019734">
    <property type="entry name" value="TPR_rpt"/>
</dbReference>
<organism evidence="2 3">
    <name type="scientific">Sphingobium rhizovicinum</name>
    <dbReference type="NCBI Taxonomy" id="432308"/>
    <lineage>
        <taxon>Bacteria</taxon>
        <taxon>Pseudomonadati</taxon>
        <taxon>Pseudomonadota</taxon>
        <taxon>Alphaproteobacteria</taxon>
        <taxon>Sphingomonadales</taxon>
        <taxon>Sphingomonadaceae</taxon>
        <taxon>Sphingobium</taxon>
    </lineage>
</organism>
<dbReference type="InterPro" id="IPR011990">
    <property type="entry name" value="TPR-like_helical_dom_sf"/>
</dbReference>
<comment type="caution">
    <text evidence="2">The sequence shown here is derived from an EMBL/GenBank/DDBJ whole genome shotgun (WGS) entry which is preliminary data.</text>
</comment>
<reference evidence="3" key="1">
    <citation type="journal article" date="2019" name="Int. J. Syst. Evol. Microbiol.">
        <title>The Global Catalogue of Microorganisms (GCM) 10K type strain sequencing project: providing services to taxonomists for standard genome sequencing and annotation.</title>
        <authorList>
            <consortium name="The Broad Institute Genomics Platform"/>
            <consortium name="The Broad Institute Genome Sequencing Center for Infectious Disease"/>
            <person name="Wu L."/>
            <person name="Ma J."/>
        </authorList>
    </citation>
    <scope>NUCLEOTIDE SEQUENCE [LARGE SCALE GENOMIC DNA]</scope>
    <source>
        <strain evidence="3">CCM 7491</strain>
    </source>
</reference>
<evidence type="ECO:0000313" key="3">
    <source>
        <dbReference type="Proteomes" id="UP001595681"/>
    </source>
</evidence>
<dbReference type="SMART" id="SM00028">
    <property type="entry name" value="TPR"/>
    <property type="match status" value="1"/>
</dbReference>
<evidence type="ECO:0000256" key="1">
    <source>
        <dbReference type="PROSITE-ProRule" id="PRU00339"/>
    </source>
</evidence>
<evidence type="ECO:0000313" key="2">
    <source>
        <dbReference type="EMBL" id="MFC3441905.1"/>
    </source>
</evidence>
<sequence>MELTETDVQMVYANDDVEVKFLDQGGSRLLMTFAPLNYNETMDLFWGHRFARKAGLSAIGFVAKKPNWYPGIYVRPAIEAIAALLARFPDRIAYGSSMGGYGALKYSSALGATATLAFGPQTSINPADGITQPGFTRHFIAGLHDDMAVDGADVAANSYLFYDPRERFDLANAGMIGQAAPAIHQVRIPFAGHECVKIIAGSEPALRLIDLCARGDLQGVNRAVRALRAPSGVRATGIARALLARHPDCAIRIGGQFKDRFDRKSRALFEHDIAKMHLANGEALLAMRHVQIARRIMPRYMLFIKTHGAILEALERWGSAHRVYSESLAIDDADAVTHCVLARIEVELGRWEQALESCRKALAILPDHPRILRRVAAIHQACGAMAAAHYNNLARKAEARAASVT</sequence>
<dbReference type="SUPFAM" id="SSF48452">
    <property type="entry name" value="TPR-like"/>
    <property type="match status" value="1"/>
</dbReference>
<dbReference type="PROSITE" id="PS50005">
    <property type="entry name" value="TPR"/>
    <property type="match status" value="1"/>
</dbReference>
<gene>
    <name evidence="2" type="ORF">ACFOKF_12075</name>
</gene>
<dbReference type="EMBL" id="JBHRVU010000004">
    <property type="protein sequence ID" value="MFC3441905.1"/>
    <property type="molecule type" value="Genomic_DNA"/>
</dbReference>
<protein>
    <recommendedName>
        <fullName evidence="4">Tetratricopeptide repeat protein</fullName>
    </recommendedName>
</protein>